<dbReference type="AlphaFoldDB" id="A0A7G9XZZ5"/>
<evidence type="ECO:0000313" key="2">
    <source>
        <dbReference type="EMBL" id="QNO41329.1"/>
    </source>
</evidence>
<organism evidence="2">
    <name type="scientific">Candidatus Methanogaster sp. ANME-2c ERB4</name>
    <dbReference type="NCBI Taxonomy" id="2759911"/>
    <lineage>
        <taxon>Archaea</taxon>
        <taxon>Methanobacteriati</taxon>
        <taxon>Methanobacteriota</taxon>
        <taxon>Stenosarchaea group</taxon>
        <taxon>Methanomicrobia</taxon>
        <taxon>Methanosarcinales</taxon>
        <taxon>ANME-2 cluster</taxon>
        <taxon>Candidatus Methanogasteraceae</taxon>
        <taxon>Candidatus Methanogaster</taxon>
    </lineage>
</organism>
<feature type="transmembrane region" description="Helical" evidence="1">
    <location>
        <begin position="38"/>
        <end position="55"/>
    </location>
</feature>
<feature type="transmembrane region" description="Helical" evidence="1">
    <location>
        <begin position="12"/>
        <end position="32"/>
    </location>
</feature>
<keyword evidence="1" id="KW-0812">Transmembrane</keyword>
<keyword evidence="1" id="KW-1133">Transmembrane helix</keyword>
<feature type="transmembrane region" description="Helical" evidence="1">
    <location>
        <begin position="178"/>
        <end position="204"/>
    </location>
</feature>
<sequence>MHNTTISKIVKMGVIILSLAGYIIGLLLVLSLKPFTTVLGIILLFLLCCNSYSKVKNNRLVNHLYNILIYVLLLMFFVYISRVFIGFKIISGNLSFLDILIVLFAFILDLVLVAMILSVRSNWKTLFFKCDEILLWKTTLKEETFFVFYFAFIGSLTVSLIAFQDLDTFSGFEFNNQLLILIIIKTLFITLILFESLFFCLLLVNKYRTTKRGDSCQSIGNSTKFQFTNSKLLLVFILFASIIFARFVSEQITDVLLELAFRTYMLIQYHFY</sequence>
<feature type="transmembrane region" description="Helical" evidence="1">
    <location>
        <begin position="232"/>
        <end position="249"/>
    </location>
</feature>
<gene>
    <name evidence="2" type="ORF">NCIKIHKB_00004</name>
</gene>
<feature type="transmembrane region" description="Helical" evidence="1">
    <location>
        <begin position="96"/>
        <end position="119"/>
    </location>
</feature>
<evidence type="ECO:0000256" key="1">
    <source>
        <dbReference type="SAM" id="Phobius"/>
    </source>
</evidence>
<accession>A0A7G9XZZ5</accession>
<reference evidence="2" key="1">
    <citation type="submission" date="2020-06" db="EMBL/GenBank/DDBJ databases">
        <title>Unique genomic features of the anaerobic methanotrophic archaea.</title>
        <authorList>
            <person name="Chadwick G.L."/>
            <person name="Skennerton C.T."/>
            <person name="Laso-Perez R."/>
            <person name="Leu A.O."/>
            <person name="Speth D.R."/>
            <person name="Yu H."/>
            <person name="Morgan-Lang C."/>
            <person name="Hatzenpichler R."/>
            <person name="Goudeau D."/>
            <person name="Malmstrom R."/>
            <person name="Brazelton W.J."/>
            <person name="Woyke T."/>
            <person name="Hallam S.J."/>
            <person name="Tyson G.W."/>
            <person name="Wegener G."/>
            <person name="Boetius A."/>
            <person name="Orphan V."/>
        </authorList>
    </citation>
    <scope>NUCLEOTIDE SEQUENCE</scope>
</reference>
<protein>
    <submittedName>
        <fullName evidence="2">Uncharacterized protein</fullName>
    </submittedName>
</protein>
<keyword evidence="1" id="KW-0472">Membrane</keyword>
<proteinExistence type="predicted"/>
<feature type="transmembrane region" description="Helical" evidence="1">
    <location>
        <begin position="67"/>
        <end position="90"/>
    </location>
</feature>
<dbReference type="EMBL" id="MT630620">
    <property type="protein sequence ID" value="QNO41329.1"/>
    <property type="molecule type" value="Genomic_DNA"/>
</dbReference>
<name>A0A7G9XZZ5_9EURY</name>
<feature type="transmembrane region" description="Helical" evidence="1">
    <location>
        <begin position="145"/>
        <end position="163"/>
    </location>
</feature>